<dbReference type="PANTHER" id="PTHR10763">
    <property type="entry name" value="CELL DIVISION CONTROL PROTEIN 6-RELATED"/>
    <property type="match status" value="1"/>
</dbReference>
<dbReference type="SMART" id="SM01074">
    <property type="entry name" value="Cdc6_C"/>
    <property type="match status" value="1"/>
</dbReference>
<dbReference type="InterPro" id="IPR016314">
    <property type="entry name" value="Cdc6/18"/>
</dbReference>
<protein>
    <recommendedName>
        <fullName evidence="7">Cell division control protein</fullName>
    </recommendedName>
</protein>
<evidence type="ECO:0000256" key="6">
    <source>
        <dbReference type="ARBA" id="ARBA00023306"/>
    </source>
</evidence>
<dbReference type="Gene3D" id="3.40.50.300">
    <property type="entry name" value="P-loop containing nucleotide triphosphate hydrolases"/>
    <property type="match status" value="1"/>
</dbReference>
<accession>A0ABR2YBW3</accession>
<dbReference type="SUPFAM" id="SSF52540">
    <property type="entry name" value="P-loop containing nucleoside triphosphate hydrolases"/>
    <property type="match status" value="1"/>
</dbReference>
<evidence type="ECO:0000259" key="9">
    <source>
        <dbReference type="SMART" id="SM01074"/>
    </source>
</evidence>
<dbReference type="InterPro" id="IPR036390">
    <property type="entry name" value="WH_DNA-bd_sf"/>
</dbReference>
<dbReference type="Gene3D" id="1.10.8.60">
    <property type="match status" value="1"/>
</dbReference>
<comment type="similarity">
    <text evidence="2 7">Belongs to the CDC6/cdc18 family.</text>
</comment>
<sequence length="559" mass="58805">MQGADLQRYDSEAGPSASDERWFDPRDPQKVNRVKSVLHTSYTPSGGRPLSREEQVQGLSDHLRACLLAGEGGSLYVSGLPGTGKTLTVHAVVRACCQDMAEGAEAAPVSLSINCMTLASPQAVFARLLDGVQAAAQLPLKPQPDDSDPFIQPGGGTSCVGDSNAGVLRELKAALGVTQKDASTEADRRQSMSGRRSSVSGRRGRRMIVAVLDEMDQLISQDQSILYELFTLATLKGCRLVLVGIANSIDLTARVLPRLQSLARKPQLVTFPSYSAPQLEALLHQRLTSLPGPVFHPQAIRLVAKKTASRSGDMRQVLDACAAAVDILVQEAAEAGAAATPGDEGADADAALFAQKPLARVGINPMFKAISQLQGGGSAAVLAVKGLPPQQQLLLCAAANLIGDAAGSETPLKGTPSRRLSGFGCATPMSAGNKRRLSFGFSEGVGTPGRINMSRRLSTASDASTGSGLLPRKHDCILGELHSAYEDLCKKVAFKPLASSEVSAACSTLADMGLLGLGHAREERQRRVTLRMAVADIALALADARLLRSCLTYDPEINA</sequence>
<dbReference type="PANTHER" id="PTHR10763:SF26">
    <property type="entry name" value="CELL DIVISION CONTROL PROTEIN 6 HOMOLOG"/>
    <property type="match status" value="1"/>
</dbReference>
<evidence type="ECO:0000256" key="5">
    <source>
        <dbReference type="ARBA" id="ARBA00023242"/>
    </source>
</evidence>
<name>A0ABR2YBW3_9CHLO</name>
<dbReference type="InterPro" id="IPR041664">
    <property type="entry name" value="AAA_16"/>
</dbReference>
<keyword evidence="6" id="KW-0131">Cell cycle</keyword>
<reference evidence="10 11" key="1">
    <citation type="journal article" date="2024" name="Nat. Commun.">
        <title>Phylogenomics reveals the evolutionary origins of lichenization in chlorophyte algae.</title>
        <authorList>
            <person name="Puginier C."/>
            <person name="Libourel C."/>
            <person name="Otte J."/>
            <person name="Skaloud P."/>
            <person name="Haon M."/>
            <person name="Grisel S."/>
            <person name="Petersen M."/>
            <person name="Berrin J.G."/>
            <person name="Delaux P.M."/>
            <person name="Dal Grande F."/>
            <person name="Keller J."/>
        </authorList>
    </citation>
    <scope>NUCLEOTIDE SEQUENCE [LARGE SCALE GENOMIC DNA]</scope>
    <source>
        <strain evidence="10 11">SAG 216-7</strain>
    </source>
</reference>
<evidence type="ECO:0000256" key="1">
    <source>
        <dbReference type="ARBA" id="ARBA00004123"/>
    </source>
</evidence>
<evidence type="ECO:0000256" key="8">
    <source>
        <dbReference type="SAM" id="MobiDB-lite"/>
    </source>
</evidence>
<feature type="compositionally biased region" description="Basic and acidic residues" evidence="8">
    <location>
        <begin position="18"/>
        <end position="30"/>
    </location>
</feature>
<comment type="subcellular location">
    <subcellularLocation>
        <location evidence="1">Nucleus</location>
    </subcellularLocation>
</comment>
<dbReference type="EMBL" id="JALJOT010000016">
    <property type="protein sequence ID" value="KAK9901988.1"/>
    <property type="molecule type" value="Genomic_DNA"/>
</dbReference>
<dbReference type="Pfam" id="PF09079">
    <property type="entry name" value="WHD_Cdc6"/>
    <property type="match status" value="1"/>
</dbReference>
<keyword evidence="5" id="KW-0539">Nucleus</keyword>
<evidence type="ECO:0000313" key="11">
    <source>
        <dbReference type="Proteomes" id="UP001491310"/>
    </source>
</evidence>
<feature type="domain" description="Cdc6 C-terminal" evidence="9">
    <location>
        <begin position="456"/>
        <end position="541"/>
    </location>
</feature>
<dbReference type="Pfam" id="PF22606">
    <property type="entry name" value="Cdc6-ORC-like_ATPase_lid"/>
    <property type="match status" value="1"/>
</dbReference>
<evidence type="ECO:0000256" key="4">
    <source>
        <dbReference type="ARBA" id="ARBA00022705"/>
    </source>
</evidence>
<evidence type="ECO:0000313" key="10">
    <source>
        <dbReference type="EMBL" id="KAK9901988.1"/>
    </source>
</evidence>
<organism evidence="10 11">
    <name type="scientific">Coccomyxa subellipsoidea</name>
    <dbReference type="NCBI Taxonomy" id="248742"/>
    <lineage>
        <taxon>Eukaryota</taxon>
        <taxon>Viridiplantae</taxon>
        <taxon>Chlorophyta</taxon>
        <taxon>core chlorophytes</taxon>
        <taxon>Trebouxiophyceae</taxon>
        <taxon>Trebouxiophyceae incertae sedis</taxon>
        <taxon>Coccomyxaceae</taxon>
        <taxon>Coccomyxa</taxon>
    </lineage>
</organism>
<gene>
    <name evidence="10" type="ORF">WJX75_000409</name>
</gene>
<dbReference type="InterPro" id="IPR027417">
    <property type="entry name" value="P-loop_NTPase"/>
</dbReference>
<dbReference type="PIRSF" id="PIRSF001767">
    <property type="entry name" value="Cdc6"/>
    <property type="match status" value="1"/>
</dbReference>
<keyword evidence="3" id="KW-0132">Cell division</keyword>
<dbReference type="Pfam" id="PF13191">
    <property type="entry name" value="AAA_16"/>
    <property type="match status" value="1"/>
</dbReference>
<comment type="caution">
    <text evidence="10">The sequence shown here is derived from an EMBL/GenBank/DDBJ whole genome shotgun (WGS) entry which is preliminary data.</text>
</comment>
<evidence type="ECO:0000256" key="7">
    <source>
        <dbReference type="PIRNR" id="PIRNR001767"/>
    </source>
</evidence>
<feature type="region of interest" description="Disordered" evidence="8">
    <location>
        <begin position="1"/>
        <end position="30"/>
    </location>
</feature>
<feature type="compositionally biased region" description="Low complexity" evidence="8">
    <location>
        <begin position="191"/>
        <end position="201"/>
    </location>
</feature>
<dbReference type="InterPro" id="IPR015163">
    <property type="entry name" value="Cdc6_C"/>
</dbReference>
<dbReference type="SUPFAM" id="SSF46785">
    <property type="entry name" value="Winged helix' DNA-binding domain"/>
    <property type="match status" value="1"/>
</dbReference>
<evidence type="ECO:0000256" key="2">
    <source>
        <dbReference type="ARBA" id="ARBA00006184"/>
    </source>
</evidence>
<proteinExistence type="inferred from homology"/>
<dbReference type="Gene3D" id="1.10.10.10">
    <property type="entry name" value="Winged helix-like DNA-binding domain superfamily/Winged helix DNA-binding domain"/>
    <property type="match status" value="1"/>
</dbReference>
<keyword evidence="4" id="KW-0235">DNA replication</keyword>
<feature type="region of interest" description="Disordered" evidence="8">
    <location>
        <begin position="179"/>
        <end position="201"/>
    </location>
</feature>
<dbReference type="InterPro" id="IPR050311">
    <property type="entry name" value="ORC1/CDC6"/>
</dbReference>
<dbReference type="Proteomes" id="UP001491310">
    <property type="component" value="Unassembled WGS sequence"/>
</dbReference>
<dbReference type="InterPro" id="IPR054425">
    <property type="entry name" value="Cdc6_ORC1-like_ATPase_lid"/>
</dbReference>
<dbReference type="InterPro" id="IPR036388">
    <property type="entry name" value="WH-like_DNA-bd_sf"/>
</dbReference>
<keyword evidence="11" id="KW-1185">Reference proteome</keyword>
<evidence type="ECO:0000256" key="3">
    <source>
        <dbReference type="ARBA" id="ARBA00022618"/>
    </source>
</evidence>